<feature type="non-terminal residue" evidence="2">
    <location>
        <position position="1"/>
    </location>
</feature>
<dbReference type="Gene3D" id="3.30.300.30">
    <property type="match status" value="1"/>
</dbReference>
<dbReference type="SUPFAM" id="SSF56801">
    <property type="entry name" value="Acetyl-CoA synthetase-like"/>
    <property type="match status" value="1"/>
</dbReference>
<gene>
    <name evidence="2" type="ORF">IU459_37630</name>
</gene>
<evidence type="ECO:0000259" key="1">
    <source>
        <dbReference type="Pfam" id="PF00501"/>
    </source>
</evidence>
<name>A0ABS0D301_9NOCA</name>
<keyword evidence="3" id="KW-1185">Reference proteome</keyword>
<accession>A0ABS0D301</accession>
<dbReference type="InterPro" id="IPR045851">
    <property type="entry name" value="AMP-bd_C_sf"/>
</dbReference>
<dbReference type="Pfam" id="PF00501">
    <property type="entry name" value="AMP-binding"/>
    <property type="match status" value="1"/>
</dbReference>
<dbReference type="InterPro" id="IPR000873">
    <property type="entry name" value="AMP-dep_synth/lig_dom"/>
</dbReference>
<evidence type="ECO:0000313" key="3">
    <source>
        <dbReference type="Proteomes" id="UP000702209"/>
    </source>
</evidence>
<dbReference type="EMBL" id="JADLQX010000234">
    <property type="protein sequence ID" value="MBF6303169.1"/>
    <property type="molecule type" value="Genomic_DNA"/>
</dbReference>
<feature type="non-terminal residue" evidence="2">
    <location>
        <position position="148"/>
    </location>
</feature>
<feature type="domain" description="AMP-dependent synthetase/ligase" evidence="1">
    <location>
        <begin position="1"/>
        <end position="65"/>
    </location>
</feature>
<dbReference type="RefSeq" id="WP_195134321.1">
    <property type="nucleotide sequence ID" value="NZ_JADLQX010000234.1"/>
</dbReference>
<reference evidence="2 3" key="1">
    <citation type="submission" date="2020-10" db="EMBL/GenBank/DDBJ databases">
        <title>Identification of Nocardia species via Next-generation sequencing and recognition of intraspecies genetic diversity.</title>
        <authorList>
            <person name="Li P."/>
            <person name="Li P."/>
            <person name="Lu B."/>
        </authorList>
    </citation>
    <scope>NUCLEOTIDE SEQUENCE [LARGE SCALE GENOMIC DNA]</scope>
    <source>
        <strain evidence="2 3">BJ06-0157</strain>
    </source>
</reference>
<dbReference type="PANTHER" id="PTHR45527:SF1">
    <property type="entry name" value="FATTY ACID SYNTHASE"/>
    <property type="match status" value="1"/>
</dbReference>
<protein>
    <submittedName>
        <fullName evidence="2">AMP-binding protein</fullName>
    </submittedName>
</protein>
<dbReference type="PANTHER" id="PTHR45527">
    <property type="entry name" value="NONRIBOSOMAL PEPTIDE SYNTHETASE"/>
    <property type="match status" value="1"/>
</dbReference>
<comment type="caution">
    <text evidence="2">The sequence shown here is derived from an EMBL/GenBank/DDBJ whole genome shotgun (WGS) entry which is preliminary data.</text>
</comment>
<organism evidence="2 3">
    <name type="scientific">Nocardia amamiensis</name>
    <dbReference type="NCBI Taxonomy" id="404578"/>
    <lineage>
        <taxon>Bacteria</taxon>
        <taxon>Bacillati</taxon>
        <taxon>Actinomycetota</taxon>
        <taxon>Actinomycetes</taxon>
        <taxon>Mycobacteriales</taxon>
        <taxon>Nocardiaceae</taxon>
        <taxon>Nocardia</taxon>
    </lineage>
</organism>
<sequence>NLYGPTEAAVDVTFHEVTEDDTVSVPIGAPVFNTQVYVLDSRLRPVPVGVPGELYLAGAQLAHGYVGRPDLTTERFVANPFGDAERMYRTGDLVAWTEDGELEYLGRTDFQVKVRGLRIELGEIESALTALESVAQAVVVVRTDERTG</sequence>
<dbReference type="Proteomes" id="UP000702209">
    <property type="component" value="Unassembled WGS sequence"/>
</dbReference>
<evidence type="ECO:0000313" key="2">
    <source>
        <dbReference type="EMBL" id="MBF6303169.1"/>
    </source>
</evidence>
<dbReference type="Gene3D" id="3.40.50.12780">
    <property type="entry name" value="N-terminal domain of ligase-like"/>
    <property type="match status" value="1"/>
</dbReference>
<dbReference type="InterPro" id="IPR042099">
    <property type="entry name" value="ANL_N_sf"/>
</dbReference>
<proteinExistence type="predicted"/>